<sequence length="59" mass="6478">SALKLWDAVQVGDNSNAQAEQLQQTVQWQKPACGWYKYKCNVNAGFHHKLGNTSVGCGV</sequence>
<protein>
    <submittedName>
        <fullName evidence="1">Uncharacterized protein</fullName>
    </submittedName>
</protein>
<accession>A0A392P0T1</accession>
<comment type="caution">
    <text evidence="1">The sequence shown here is derived from an EMBL/GenBank/DDBJ whole genome shotgun (WGS) entry which is preliminary data.</text>
</comment>
<evidence type="ECO:0000313" key="1">
    <source>
        <dbReference type="EMBL" id="MCI05120.1"/>
    </source>
</evidence>
<reference evidence="1 2" key="1">
    <citation type="journal article" date="2018" name="Front. Plant Sci.">
        <title>Red Clover (Trifolium pratense) and Zigzag Clover (T. medium) - A Picture of Genomic Similarities and Differences.</title>
        <authorList>
            <person name="Dluhosova J."/>
            <person name="Istvanek J."/>
            <person name="Nedelnik J."/>
            <person name="Repkova J."/>
        </authorList>
    </citation>
    <scope>NUCLEOTIDE SEQUENCE [LARGE SCALE GENOMIC DNA]</scope>
    <source>
        <strain evidence="2">cv. 10/8</strain>
        <tissue evidence="1">Leaf</tissue>
    </source>
</reference>
<dbReference type="AlphaFoldDB" id="A0A392P0T1"/>
<name>A0A392P0T1_9FABA</name>
<organism evidence="1 2">
    <name type="scientific">Trifolium medium</name>
    <dbReference type="NCBI Taxonomy" id="97028"/>
    <lineage>
        <taxon>Eukaryota</taxon>
        <taxon>Viridiplantae</taxon>
        <taxon>Streptophyta</taxon>
        <taxon>Embryophyta</taxon>
        <taxon>Tracheophyta</taxon>
        <taxon>Spermatophyta</taxon>
        <taxon>Magnoliopsida</taxon>
        <taxon>eudicotyledons</taxon>
        <taxon>Gunneridae</taxon>
        <taxon>Pentapetalae</taxon>
        <taxon>rosids</taxon>
        <taxon>fabids</taxon>
        <taxon>Fabales</taxon>
        <taxon>Fabaceae</taxon>
        <taxon>Papilionoideae</taxon>
        <taxon>50 kb inversion clade</taxon>
        <taxon>NPAAA clade</taxon>
        <taxon>Hologalegina</taxon>
        <taxon>IRL clade</taxon>
        <taxon>Trifolieae</taxon>
        <taxon>Trifolium</taxon>
    </lineage>
</organism>
<dbReference type="EMBL" id="LXQA010057597">
    <property type="protein sequence ID" value="MCI05120.1"/>
    <property type="molecule type" value="Genomic_DNA"/>
</dbReference>
<gene>
    <name evidence="1" type="ORF">A2U01_0026170</name>
</gene>
<feature type="non-terminal residue" evidence="1">
    <location>
        <position position="1"/>
    </location>
</feature>
<dbReference type="Proteomes" id="UP000265520">
    <property type="component" value="Unassembled WGS sequence"/>
</dbReference>
<keyword evidence="2" id="KW-1185">Reference proteome</keyword>
<proteinExistence type="predicted"/>
<evidence type="ECO:0000313" key="2">
    <source>
        <dbReference type="Proteomes" id="UP000265520"/>
    </source>
</evidence>